<dbReference type="GO" id="GO:0004038">
    <property type="term" value="F:allantoinase activity"/>
    <property type="evidence" value="ECO:0007669"/>
    <property type="project" value="TreeGrafter"/>
</dbReference>
<dbReference type="PANTHER" id="PTHR43668">
    <property type="entry name" value="ALLANTOINASE"/>
    <property type="match status" value="1"/>
</dbReference>
<dbReference type="VEuPathDB" id="FungiDB:PLEOSDRAFT_1042544"/>
<protein>
    <recommendedName>
        <fullName evidence="4">Amidohydrolase-related domain-containing protein</fullName>
    </recommendedName>
</protein>
<evidence type="ECO:0000256" key="2">
    <source>
        <dbReference type="ARBA" id="ARBA00022723"/>
    </source>
</evidence>
<dbReference type="PROSITE" id="PS00482">
    <property type="entry name" value="DIHYDROOROTASE_1"/>
    <property type="match status" value="1"/>
</dbReference>
<evidence type="ECO:0000256" key="1">
    <source>
        <dbReference type="ARBA" id="ARBA00001947"/>
    </source>
</evidence>
<dbReference type="InterPro" id="IPR011059">
    <property type="entry name" value="Metal-dep_hydrolase_composite"/>
</dbReference>
<feature type="domain" description="Amidohydrolase-related" evidence="4">
    <location>
        <begin position="208"/>
        <end position="407"/>
    </location>
</feature>
<dbReference type="InParanoid" id="A0A067NWZ6"/>
<keyword evidence="2" id="KW-0479">Metal-binding</keyword>
<dbReference type="InterPro" id="IPR006680">
    <property type="entry name" value="Amidohydro-rel"/>
</dbReference>
<dbReference type="InterPro" id="IPR050138">
    <property type="entry name" value="DHOase/Allantoinase_Hydrolase"/>
</dbReference>
<dbReference type="STRING" id="1137138.A0A067NWZ6"/>
<dbReference type="OrthoDB" id="1924787at2759"/>
<gene>
    <name evidence="5" type="ORF">PLEOSDRAFT_1042544</name>
</gene>
<dbReference type="InterPro" id="IPR002195">
    <property type="entry name" value="Dihydroorotase_CS"/>
</dbReference>
<dbReference type="GO" id="GO:0046872">
    <property type="term" value="F:metal ion binding"/>
    <property type="evidence" value="ECO:0007669"/>
    <property type="project" value="UniProtKB-KW"/>
</dbReference>
<sequence>MAHAAATALLVCTGDKVVLPGASDPQPATLAIDTTTGIIIDVQHARSGRSAFPDIPDDQFIDAGDRLILPGLVDAHVHLNEPGRTDWEGFLTGTRAAASGGVTAVVDMPLNSIPPTTTVPNLEAKRAAARGQCYTDVAFWGGVIPGNQDLPTTLLFHAELDQLPSDQEHSRSADPTDYQTFLDSRPQRLEADAISLITSLQEQYPFLKCHIVHLSAASALPLIRAAKSKKLPLTVETCFHYLCLSSQDIPKGHPEFKCCPPIREGVNRDALWEALIGGDIDCVVSDHSPCVAELKNLVDGDIMSAWGGISTLGLGLSLLWTEGLKRGVTICQIVDWMGVKTAAHANLASTKGQLRVGFDGDFSIWNPDTSFKVVTKEGLNFKNKLSPYEGLVLQGRVEKTYLRGHLVYDAVQGFEGIQPSGKLL</sequence>
<dbReference type="Proteomes" id="UP000027073">
    <property type="component" value="Unassembled WGS sequence"/>
</dbReference>
<dbReference type="EMBL" id="KL198008">
    <property type="protein sequence ID" value="KDQ28146.1"/>
    <property type="molecule type" value="Genomic_DNA"/>
</dbReference>
<feature type="domain" description="Amidohydrolase-related" evidence="4">
    <location>
        <begin position="68"/>
        <end position="142"/>
    </location>
</feature>
<dbReference type="SUPFAM" id="SSF51556">
    <property type="entry name" value="Metallo-dependent hydrolases"/>
    <property type="match status" value="1"/>
</dbReference>
<accession>A0A067NWZ6</accession>
<dbReference type="Gene3D" id="3.20.20.140">
    <property type="entry name" value="Metal-dependent hydrolases"/>
    <property type="match status" value="2"/>
</dbReference>
<name>A0A067NWZ6_PLEO1</name>
<dbReference type="InterPro" id="IPR032466">
    <property type="entry name" value="Metal_Hydrolase"/>
</dbReference>
<evidence type="ECO:0000259" key="4">
    <source>
        <dbReference type="Pfam" id="PF01979"/>
    </source>
</evidence>
<dbReference type="Pfam" id="PF01979">
    <property type="entry name" value="Amidohydro_1"/>
    <property type="match status" value="2"/>
</dbReference>
<dbReference type="HOGENOM" id="CLU_015572_4_0_1"/>
<proteinExistence type="predicted"/>
<dbReference type="PANTHER" id="PTHR43668:SF2">
    <property type="entry name" value="ALLANTOINASE"/>
    <property type="match status" value="1"/>
</dbReference>
<evidence type="ECO:0000256" key="3">
    <source>
        <dbReference type="ARBA" id="ARBA00022801"/>
    </source>
</evidence>
<organism evidence="5 6">
    <name type="scientific">Pleurotus ostreatus (strain PC15)</name>
    <name type="common">Oyster mushroom</name>
    <dbReference type="NCBI Taxonomy" id="1137138"/>
    <lineage>
        <taxon>Eukaryota</taxon>
        <taxon>Fungi</taxon>
        <taxon>Dikarya</taxon>
        <taxon>Basidiomycota</taxon>
        <taxon>Agaricomycotina</taxon>
        <taxon>Agaricomycetes</taxon>
        <taxon>Agaricomycetidae</taxon>
        <taxon>Agaricales</taxon>
        <taxon>Pleurotineae</taxon>
        <taxon>Pleurotaceae</taxon>
        <taxon>Pleurotus</taxon>
    </lineage>
</organism>
<dbReference type="AlphaFoldDB" id="A0A067NWZ6"/>
<evidence type="ECO:0000313" key="5">
    <source>
        <dbReference type="EMBL" id="KDQ28146.1"/>
    </source>
</evidence>
<evidence type="ECO:0000313" key="6">
    <source>
        <dbReference type="Proteomes" id="UP000027073"/>
    </source>
</evidence>
<reference evidence="6" key="1">
    <citation type="journal article" date="2014" name="Proc. Natl. Acad. Sci. U.S.A.">
        <title>Extensive sampling of basidiomycete genomes demonstrates inadequacy of the white-rot/brown-rot paradigm for wood decay fungi.</title>
        <authorList>
            <person name="Riley R."/>
            <person name="Salamov A.A."/>
            <person name="Brown D.W."/>
            <person name="Nagy L.G."/>
            <person name="Floudas D."/>
            <person name="Held B.W."/>
            <person name="Levasseur A."/>
            <person name="Lombard V."/>
            <person name="Morin E."/>
            <person name="Otillar R."/>
            <person name="Lindquist E.A."/>
            <person name="Sun H."/>
            <person name="LaButti K.M."/>
            <person name="Schmutz J."/>
            <person name="Jabbour D."/>
            <person name="Luo H."/>
            <person name="Baker S.E."/>
            <person name="Pisabarro A.G."/>
            <person name="Walton J.D."/>
            <person name="Blanchette R.A."/>
            <person name="Henrissat B."/>
            <person name="Martin F."/>
            <person name="Cullen D."/>
            <person name="Hibbett D.S."/>
            <person name="Grigoriev I.V."/>
        </authorList>
    </citation>
    <scope>NUCLEOTIDE SEQUENCE [LARGE SCALE GENOMIC DNA]</scope>
    <source>
        <strain evidence="6">PC15</strain>
    </source>
</reference>
<keyword evidence="3" id="KW-0378">Hydrolase</keyword>
<comment type="cofactor">
    <cofactor evidence="1">
        <name>Zn(2+)</name>
        <dbReference type="ChEBI" id="CHEBI:29105"/>
    </cofactor>
</comment>
<dbReference type="GO" id="GO:0005737">
    <property type="term" value="C:cytoplasm"/>
    <property type="evidence" value="ECO:0007669"/>
    <property type="project" value="TreeGrafter"/>
</dbReference>
<dbReference type="GO" id="GO:0006145">
    <property type="term" value="P:purine nucleobase catabolic process"/>
    <property type="evidence" value="ECO:0007669"/>
    <property type="project" value="TreeGrafter"/>
</dbReference>
<dbReference type="SUPFAM" id="SSF51338">
    <property type="entry name" value="Composite domain of metallo-dependent hydrolases"/>
    <property type="match status" value="1"/>
</dbReference>